<evidence type="ECO:0000313" key="3">
    <source>
        <dbReference type="Proteomes" id="UP001303115"/>
    </source>
</evidence>
<dbReference type="Pfam" id="PF01636">
    <property type="entry name" value="APH"/>
    <property type="match status" value="1"/>
</dbReference>
<dbReference type="SUPFAM" id="SSF56112">
    <property type="entry name" value="Protein kinase-like (PK-like)"/>
    <property type="match status" value="1"/>
</dbReference>
<comment type="caution">
    <text evidence="2">The sequence shown here is derived from an EMBL/GenBank/DDBJ whole genome shotgun (WGS) entry which is preliminary data.</text>
</comment>
<dbReference type="InterPro" id="IPR051678">
    <property type="entry name" value="AGP_Transferase"/>
</dbReference>
<reference evidence="3" key="1">
    <citation type="journal article" date="2023" name="Mol. Phylogenet. Evol.">
        <title>Genome-scale phylogeny and comparative genomics of the fungal order Sordariales.</title>
        <authorList>
            <person name="Hensen N."/>
            <person name="Bonometti L."/>
            <person name="Westerberg I."/>
            <person name="Brannstrom I.O."/>
            <person name="Guillou S."/>
            <person name="Cros-Aarteil S."/>
            <person name="Calhoun S."/>
            <person name="Haridas S."/>
            <person name="Kuo A."/>
            <person name="Mondo S."/>
            <person name="Pangilinan J."/>
            <person name="Riley R."/>
            <person name="LaButti K."/>
            <person name="Andreopoulos B."/>
            <person name="Lipzen A."/>
            <person name="Chen C."/>
            <person name="Yan M."/>
            <person name="Daum C."/>
            <person name="Ng V."/>
            <person name="Clum A."/>
            <person name="Steindorff A."/>
            <person name="Ohm R.A."/>
            <person name="Martin F."/>
            <person name="Silar P."/>
            <person name="Natvig D.O."/>
            <person name="Lalanne C."/>
            <person name="Gautier V."/>
            <person name="Ament-Velasquez S.L."/>
            <person name="Kruys A."/>
            <person name="Hutchinson M.I."/>
            <person name="Powell A.J."/>
            <person name="Barry K."/>
            <person name="Miller A.N."/>
            <person name="Grigoriev I.V."/>
            <person name="Debuchy R."/>
            <person name="Gladieux P."/>
            <person name="Hiltunen Thoren M."/>
            <person name="Johannesson H."/>
        </authorList>
    </citation>
    <scope>NUCLEOTIDE SEQUENCE [LARGE SCALE GENOMIC DNA]</scope>
    <source>
        <strain evidence="3">CBS 284.82</strain>
    </source>
</reference>
<keyword evidence="3" id="KW-1185">Reference proteome</keyword>
<name>A0AAN6PMA6_9PEZI</name>
<dbReference type="InterPro" id="IPR011009">
    <property type="entry name" value="Kinase-like_dom_sf"/>
</dbReference>
<evidence type="ECO:0000313" key="2">
    <source>
        <dbReference type="EMBL" id="KAK4042508.1"/>
    </source>
</evidence>
<evidence type="ECO:0000259" key="1">
    <source>
        <dbReference type="Pfam" id="PF01636"/>
    </source>
</evidence>
<dbReference type="PANTHER" id="PTHR21310:SF15">
    <property type="entry name" value="AMINOGLYCOSIDE PHOSPHOTRANSFERASE DOMAIN-CONTAINING PROTEIN"/>
    <property type="match status" value="1"/>
</dbReference>
<dbReference type="Gene3D" id="3.90.1200.10">
    <property type="match status" value="1"/>
</dbReference>
<dbReference type="InterPro" id="IPR002575">
    <property type="entry name" value="Aminoglycoside_PTrfase"/>
</dbReference>
<gene>
    <name evidence="2" type="ORF">C8A01DRAFT_44517</name>
</gene>
<feature type="domain" description="Aminoglycoside phosphotransferase" evidence="1">
    <location>
        <begin position="73"/>
        <end position="252"/>
    </location>
</feature>
<dbReference type="Gene3D" id="3.30.200.150">
    <property type="match status" value="1"/>
</dbReference>
<accession>A0AAN6PMA6</accession>
<dbReference type="EMBL" id="MU854340">
    <property type="protein sequence ID" value="KAK4042508.1"/>
    <property type="molecule type" value="Genomic_DNA"/>
</dbReference>
<dbReference type="PANTHER" id="PTHR21310">
    <property type="entry name" value="AMINOGLYCOSIDE PHOSPHOTRANSFERASE-RELATED-RELATED"/>
    <property type="match status" value="1"/>
</dbReference>
<dbReference type="Proteomes" id="UP001303115">
    <property type="component" value="Unassembled WGS sequence"/>
</dbReference>
<organism evidence="2 3">
    <name type="scientific">Parachaetomium inaequale</name>
    <dbReference type="NCBI Taxonomy" id="2588326"/>
    <lineage>
        <taxon>Eukaryota</taxon>
        <taxon>Fungi</taxon>
        <taxon>Dikarya</taxon>
        <taxon>Ascomycota</taxon>
        <taxon>Pezizomycotina</taxon>
        <taxon>Sordariomycetes</taxon>
        <taxon>Sordariomycetidae</taxon>
        <taxon>Sordariales</taxon>
        <taxon>Chaetomiaceae</taxon>
        <taxon>Parachaetomium</taxon>
    </lineage>
</organism>
<proteinExistence type="predicted"/>
<protein>
    <recommendedName>
        <fullName evidence="1">Aminoglycoside phosphotransferase domain-containing protein</fullName>
    </recommendedName>
</protein>
<sequence>MPEAREARQIADLRARIDGAKLCARASRVRGGVPCKTDRSQESITFDDGVTWLARFRLAKVASPPLAARDYILQSEVATMMFLHTRTRVPVPKVFDWSAESDPENDIGLGGILMEKLPGKPLDWQTLTAQQKEKVMQQLADLFLEMENHPFESVGSLMSSGSEDTGFEVQGIAHHSTFNMTEQSKQPLGPFASSAEAAHDVFLAHRFRLDVIDGIWEGQQRQERFYLKHPDDKGDHILVDEAFNVVGVIDWEWTRTVSKEEAFSSPCMMWPVARFYEGSNELSDDEVRFADMFRERGRPDLAACVMEGRKVQRFYFALGPSSGAHGSRETFMDLFAGLRRAVGFEEEAWGSD</sequence>
<dbReference type="AlphaFoldDB" id="A0AAN6PMA6"/>